<gene>
    <name evidence="6" type="ORF">MNBD_GAMMA09-1621</name>
</gene>
<dbReference type="InterPro" id="IPR036097">
    <property type="entry name" value="HisK_dim/P_sf"/>
</dbReference>
<dbReference type="Pfam" id="PF00512">
    <property type="entry name" value="HisKA"/>
    <property type="match status" value="1"/>
</dbReference>
<evidence type="ECO:0000256" key="2">
    <source>
        <dbReference type="ARBA" id="ARBA00023012"/>
    </source>
</evidence>
<keyword evidence="2" id="KW-0902">Two-component regulatory system</keyword>
<feature type="transmembrane region" description="Helical" evidence="3">
    <location>
        <begin position="138"/>
        <end position="158"/>
    </location>
</feature>
<feature type="transmembrane region" description="Helical" evidence="3">
    <location>
        <begin position="42"/>
        <end position="65"/>
    </location>
</feature>
<keyword evidence="3" id="KW-0812">Transmembrane</keyword>
<dbReference type="PANTHER" id="PTHR45339">
    <property type="entry name" value="HYBRID SIGNAL TRANSDUCTION HISTIDINE KINASE J"/>
    <property type="match status" value="1"/>
</dbReference>
<accession>A0A3B0XPZ7</accession>
<reference evidence="6" key="1">
    <citation type="submission" date="2018-06" db="EMBL/GenBank/DDBJ databases">
        <authorList>
            <person name="Zhirakovskaya E."/>
        </authorList>
    </citation>
    <scope>NUCLEOTIDE SEQUENCE</scope>
</reference>
<dbReference type="CDD" id="cd00082">
    <property type="entry name" value="HisKA"/>
    <property type="match status" value="1"/>
</dbReference>
<dbReference type="EMBL" id="UOFI01000190">
    <property type="protein sequence ID" value="VAW70288.1"/>
    <property type="molecule type" value="Genomic_DNA"/>
</dbReference>
<dbReference type="AlphaFoldDB" id="A0A3B0XPZ7"/>
<evidence type="ECO:0000259" key="5">
    <source>
        <dbReference type="PROSITE" id="PS50110"/>
    </source>
</evidence>
<dbReference type="Gene3D" id="3.30.565.10">
    <property type="entry name" value="Histidine kinase-like ATPase, C-terminal domain"/>
    <property type="match status" value="1"/>
</dbReference>
<dbReference type="CDD" id="cd17546">
    <property type="entry name" value="REC_hyHK_CKI1_RcsC-like"/>
    <property type="match status" value="1"/>
</dbReference>
<name>A0A3B0XPZ7_9ZZZZ</name>
<keyword evidence="3" id="KW-1133">Transmembrane helix</keyword>
<feature type="transmembrane region" description="Helical" evidence="3">
    <location>
        <begin position="86"/>
        <end position="104"/>
    </location>
</feature>
<feature type="domain" description="Histidine kinase" evidence="4">
    <location>
        <begin position="184"/>
        <end position="394"/>
    </location>
</feature>
<evidence type="ECO:0000256" key="3">
    <source>
        <dbReference type="SAM" id="Phobius"/>
    </source>
</evidence>
<proteinExistence type="predicted"/>
<keyword evidence="1" id="KW-0597">Phosphoprotein</keyword>
<dbReference type="PROSITE" id="PS50110">
    <property type="entry name" value="RESPONSE_REGULATORY"/>
    <property type="match status" value="2"/>
</dbReference>
<dbReference type="SUPFAM" id="SSF52172">
    <property type="entry name" value="CheY-like"/>
    <property type="match status" value="2"/>
</dbReference>
<feature type="transmembrane region" description="Helical" evidence="3">
    <location>
        <begin position="110"/>
        <end position="131"/>
    </location>
</feature>
<dbReference type="InterPro" id="IPR011006">
    <property type="entry name" value="CheY-like_superfamily"/>
</dbReference>
<dbReference type="SMART" id="SM00388">
    <property type="entry name" value="HisKA"/>
    <property type="match status" value="1"/>
</dbReference>
<evidence type="ECO:0000256" key="1">
    <source>
        <dbReference type="ARBA" id="ARBA00022553"/>
    </source>
</evidence>
<organism evidence="6">
    <name type="scientific">hydrothermal vent metagenome</name>
    <dbReference type="NCBI Taxonomy" id="652676"/>
    <lineage>
        <taxon>unclassified sequences</taxon>
        <taxon>metagenomes</taxon>
        <taxon>ecological metagenomes</taxon>
    </lineage>
</organism>
<dbReference type="SUPFAM" id="SSF47384">
    <property type="entry name" value="Homodimeric domain of signal transducing histidine kinase"/>
    <property type="match status" value="1"/>
</dbReference>
<evidence type="ECO:0000313" key="6">
    <source>
        <dbReference type="EMBL" id="VAW70288.1"/>
    </source>
</evidence>
<dbReference type="SMART" id="SM00448">
    <property type="entry name" value="REC"/>
    <property type="match status" value="1"/>
</dbReference>
<evidence type="ECO:0000259" key="4">
    <source>
        <dbReference type="PROSITE" id="PS50109"/>
    </source>
</evidence>
<keyword evidence="3" id="KW-0472">Membrane</keyword>
<feature type="transmembrane region" description="Helical" evidence="3">
    <location>
        <begin position="12"/>
        <end position="30"/>
    </location>
</feature>
<dbReference type="InterPro" id="IPR001789">
    <property type="entry name" value="Sig_transdc_resp-reg_receiver"/>
</dbReference>
<dbReference type="SUPFAM" id="SSF55874">
    <property type="entry name" value="ATPase domain of HSP90 chaperone/DNA topoisomerase II/histidine kinase"/>
    <property type="match status" value="1"/>
</dbReference>
<dbReference type="PANTHER" id="PTHR45339:SF1">
    <property type="entry name" value="HYBRID SIGNAL TRANSDUCTION HISTIDINE KINASE J"/>
    <property type="match status" value="1"/>
</dbReference>
<evidence type="ECO:0008006" key="7">
    <source>
        <dbReference type="Google" id="ProtNLM"/>
    </source>
</evidence>
<dbReference type="Pfam" id="PF00072">
    <property type="entry name" value="Response_reg"/>
    <property type="match status" value="1"/>
</dbReference>
<protein>
    <recommendedName>
        <fullName evidence="7">Histidine kinase</fullName>
    </recommendedName>
</protein>
<dbReference type="InterPro" id="IPR005467">
    <property type="entry name" value="His_kinase_dom"/>
</dbReference>
<feature type="domain" description="Response regulatory" evidence="5">
    <location>
        <begin position="410"/>
        <end position="530"/>
    </location>
</feature>
<dbReference type="InterPro" id="IPR003661">
    <property type="entry name" value="HisK_dim/P_dom"/>
</dbReference>
<dbReference type="PROSITE" id="PS50109">
    <property type="entry name" value="HIS_KIN"/>
    <property type="match status" value="1"/>
</dbReference>
<dbReference type="Gene3D" id="3.40.50.2300">
    <property type="match status" value="2"/>
</dbReference>
<dbReference type="InterPro" id="IPR036890">
    <property type="entry name" value="HATPase_C_sf"/>
</dbReference>
<dbReference type="Gene3D" id="1.10.287.130">
    <property type="match status" value="1"/>
</dbReference>
<feature type="domain" description="Response regulatory" evidence="5">
    <location>
        <begin position="548"/>
        <end position="665"/>
    </location>
</feature>
<sequence>MKKLKNPEIIQSLIRLVIGSLTYFYIYAGIDSGYFHTTHETLSFFTSIFFLYSFINLLTILWVPVSTPRRYVAMAFDIGSTTMSSFLTGGINSVYVMVYLWIYIGYGTRYGLHFLSAAVAFTLIGYNILLLTEDAWHLLTLEAISFLLLIIALPAYLYSLQKKLMQSAQQARAASNAKTEFLSNMTHQIRTPIGGIVGMIDLLNKTELSMQQQQYLQTLSQSSQSLQEIIDDIADFSHIENGSIPLNQSYSNPRVLIDSLMHSLAPLGYERQQELNCFIDESFPDSVMIDTQRLRQLLSNLIRYVIEHSTKQGVYVFAHAGHYNTNQLLSISIEISFQQTPDTAKLSTSQIPDTNEALPLRIAYQLTRLMDGLFEIQQKEKDNLQFNLRFNWKQLENATDQHADFPQNTRVLIFDTTPICRDILEKYCLQLGMDVYATSGNDSLLAHIIWSNEKNTPFDVIILGENRRQINCHELVTRIRHEVKCNTPILYATYLHSPDHAETEYLQYIQATIIKPVSLDILKNTLIKLLKQQHKVKENKTTEQTALNILIAEDNEINASVVYSHLTDLGHNVDIATDGTTALYAMHKHPYQLVLMDIYMPNIDGIEATLQWRRMEKGKAHIPIIALTASATAEEKERCLQAGMDDFLTKPVHEAQLKKILDQYTNA</sequence>
<dbReference type="GO" id="GO:0000155">
    <property type="term" value="F:phosphorelay sensor kinase activity"/>
    <property type="evidence" value="ECO:0007669"/>
    <property type="project" value="InterPro"/>
</dbReference>